<dbReference type="GO" id="GO:0016020">
    <property type="term" value="C:membrane"/>
    <property type="evidence" value="ECO:0007669"/>
    <property type="project" value="TreeGrafter"/>
</dbReference>
<accession>A0A645EUL1</accession>
<dbReference type="PANTHER" id="PTHR43520:SF8">
    <property type="entry name" value="P-TYPE CU(+) TRANSPORTER"/>
    <property type="match status" value="1"/>
</dbReference>
<organism evidence="4">
    <name type="scientific">bioreactor metagenome</name>
    <dbReference type="NCBI Taxonomy" id="1076179"/>
    <lineage>
        <taxon>unclassified sequences</taxon>
        <taxon>metagenomes</taxon>
        <taxon>ecological metagenomes</taxon>
    </lineage>
</organism>
<dbReference type="AlphaFoldDB" id="A0A645EUL1"/>
<evidence type="ECO:0000256" key="2">
    <source>
        <dbReference type="ARBA" id="ARBA00022967"/>
    </source>
</evidence>
<sequence>MKTKKFNITGMTCSACSARIEKNLSKTEGVTEVNVNLLSNNMTVKYDESILSEADIIKVVLNTGYGASSAEKKKETPDKNDKTDAEKEFEELKKNPFIKDVYKIITLDDSTVRFAVVFNFPVQYEIKEYKDPAKIEISLKKLKYDRSKVVYSVRSASYEMGEGLGIVEEVFFKAEDKRILKDESGKFAVELKYYDSKEEAEKALNDFKDEFGDIVKLFIEERKEGKAVKTIQQ</sequence>
<dbReference type="GO" id="GO:0055070">
    <property type="term" value="P:copper ion homeostasis"/>
    <property type="evidence" value="ECO:0007669"/>
    <property type="project" value="TreeGrafter"/>
</dbReference>
<dbReference type="PROSITE" id="PS50846">
    <property type="entry name" value="HMA_2"/>
    <property type="match status" value="1"/>
</dbReference>
<feature type="domain" description="HMA" evidence="3">
    <location>
        <begin position="2"/>
        <end position="68"/>
    </location>
</feature>
<keyword evidence="2" id="KW-1278">Translocase</keyword>
<dbReference type="GO" id="GO:0005507">
    <property type="term" value="F:copper ion binding"/>
    <property type="evidence" value="ECO:0007669"/>
    <property type="project" value="TreeGrafter"/>
</dbReference>
<dbReference type="Pfam" id="PF00403">
    <property type="entry name" value="HMA"/>
    <property type="match status" value="1"/>
</dbReference>
<evidence type="ECO:0000256" key="1">
    <source>
        <dbReference type="ARBA" id="ARBA00022723"/>
    </source>
</evidence>
<dbReference type="PANTHER" id="PTHR43520">
    <property type="entry name" value="ATP7, ISOFORM B"/>
    <property type="match status" value="1"/>
</dbReference>
<dbReference type="PRINTS" id="PR00942">
    <property type="entry name" value="CUATPASEI"/>
</dbReference>
<keyword evidence="1" id="KW-0479">Metal-binding</keyword>
<name>A0A645EUL1_9ZZZZ</name>
<protein>
    <recommendedName>
        <fullName evidence="3">HMA domain-containing protein</fullName>
    </recommendedName>
</protein>
<evidence type="ECO:0000313" key="4">
    <source>
        <dbReference type="EMBL" id="MPN04879.1"/>
    </source>
</evidence>
<dbReference type="Gene3D" id="3.30.70.100">
    <property type="match status" value="1"/>
</dbReference>
<reference evidence="4" key="1">
    <citation type="submission" date="2019-08" db="EMBL/GenBank/DDBJ databases">
        <authorList>
            <person name="Kucharzyk K."/>
            <person name="Murdoch R.W."/>
            <person name="Higgins S."/>
            <person name="Loffler F."/>
        </authorList>
    </citation>
    <scope>NUCLEOTIDE SEQUENCE</scope>
</reference>
<proteinExistence type="predicted"/>
<dbReference type="InterPro" id="IPR036163">
    <property type="entry name" value="HMA_dom_sf"/>
</dbReference>
<dbReference type="InterPro" id="IPR006121">
    <property type="entry name" value="HMA_dom"/>
</dbReference>
<evidence type="ECO:0000259" key="3">
    <source>
        <dbReference type="PROSITE" id="PS50846"/>
    </source>
</evidence>
<dbReference type="CDD" id="cd00371">
    <property type="entry name" value="HMA"/>
    <property type="match status" value="1"/>
</dbReference>
<dbReference type="FunFam" id="3.30.70.100:FF:000005">
    <property type="entry name" value="Copper-exporting P-type ATPase A"/>
    <property type="match status" value="1"/>
</dbReference>
<dbReference type="PROSITE" id="PS01047">
    <property type="entry name" value="HMA_1"/>
    <property type="match status" value="1"/>
</dbReference>
<comment type="caution">
    <text evidence="4">The sequence shown here is derived from an EMBL/GenBank/DDBJ whole genome shotgun (WGS) entry which is preliminary data.</text>
</comment>
<dbReference type="InterPro" id="IPR017969">
    <property type="entry name" value="Heavy-metal-associated_CS"/>
</dbReference>
<gene>
    <name evidence="4" type="ORF">SDC9_152127</name>
</gene>
<dbReference type="EMBL" id="VSSQ01050805">
    <property type="protein sequence ID" value="MPN04879.1"/>
    <property type="molecule type" value="Genomic_DNA"/>
</dbReference>
<dbReference type="SUPFAM" id="SSF55008">
    <property type="entry name" value="HMA, heavy metal-associated domain"/>
    <property type="match status" value="1"/>
</dbReference>
<dbReference type="GO" id="GO:0043682">
    <property type="term" value="F:P-type divalent copper transporter activity"/>
    <property type="evidence" value="ECO:0007669"/>
    <property type="project" value="TreeGrafter"/>
</dbReference>